<reference evidence="3" key="1">
    <citation type="submission" date="2020-11" db="EMBL/GenBank/DDBJ databases">
        <title>Nocardioides sp. nov., isolated from Soil of Cynanchum wilfordii Hemsley rhizosphere.</title>
        <authorList>
            <person name="Lee J.-S."/>
            <person name="Suh M.K."/>
            <person name="Kim J.-S."/>
        </authorList>
    </citation>
    <scope>NUCLEOTIDE SEQUENCE</scope>
    <source>
        <strain evidence="3">KCTC 19275</strain>
    </source>
</reference>
<accession>A0A930YBN1</accession>
<sequence length="126" mass="14019">MTCPYCPPLEPQQAVRFADELVMYLDDERWQGALKHSGIIVPVRHAETVFDLTSDEVAATFSMLARAKEWLDAEHDPDGYNVGWNAGAVAGQQVFHAHLHVIPRFAQEPLAGQGIRAHLKGSENAW</sequence>
<dbReference type="InterPro" id="IPR011146">
    <property type="entry name" value="HIT-like"/>
</dbReference>
<organism evidence="3 4">
    <name type="scientific">Nocardioides islandensis</name>
    <dbReference type="NCBI Taxonomy" id="433663"/>
    <lineage>
        <taxon>Bacteria</taxon>
        <taxon>Bacillati</taxon>
        <taxon>Actinomycetota</taxon>
        <taxon>Actinomycetes</taxon>
        <taxon>Propionibacteriales</taxon>
        <taxon>Nocardioidaceae</taxon>
        <taxon>Nocardioides</taxon>
    </lineage>
</organism>
<proteinExistence type="predicted"/>
<protein>
    <submittedName>
        <fullName evidence="3">HIT domain-containing protein</fullName>
    </submittedName>
</protein>
<evidence type="ECO:0000256" key="1">
    <source>
        <dbReference type="PROSITE-ProRule" id="PRU00464"/>
    </source>
</evidence>
<evidence type="ECO:0000313" key="4">
    <source>
        <dbReference type="Proteomes" id="UP000640489"/>
    </source>
</evidence>
<dbReference type="SUPFAM" id="SSF54197">
    <property type="entry name" value="HIT-like"/>
    <property type="match status" value="1"/>
</dbReference>
<dbReference type="InterPro" id="IPR052908">
    <property type="entry name" value="AP-4-A_phosphorylase"/>
</dbReference>
<name>A0A930YBN1_9ACTN</name>
<evidence type="ECO:0000313" key="3">
    <source>
        <dbReference type="EMBL" id="MBF4762266.1"/>
    </source>
</evidence>
<feature type="domain" description="HIT" evidence="2">
    <location>
        <begin position="39"/>
        <end position="111"/>
    </location>
</feature>
<dbReference type="EMBL" id="JADKPN010000001">
    <property type="protein sequence ID" value="MBF4762266.1"/>
    <property type="molecule type" value="Genomic_DNA"/>
</dbReference>
<gene>
    <name evidence="3" type="ORF">ISU07_03935</name>
</gene>
<dbReference type="GO" id="GO:0003824">
    <property type="term" value="F:catalytic activity"/>
    <property type="evidence" value="ECO:0007669"/>
    <property type="project" value="InterPro"/>
</dbReference>
<dbReference type="PROSITE" id="PS51084">
    <property type="entry name" value="HIT_2"/>
    <property type="match status" value="1"/>
</dbReference>
<dbReference type="InterPro" id="IPR036265">
    <property type="entry name" value="HIT-like_sf"/>
</dbReference>
<dbReference type="AlphaFoldDB" id="A0A930YBN1"/>
<dbReference type="RefSeq" id="WP_194705401.1">
    <property type="nucleotide sequence ID" value="NZ_JADKPN010000001.1"/>
</dbReference>
<dbReference type="PANTHER" id="PTHR42997">
    <property type="entry name" value="HIT FAMILY HYDROLASE"/>
    <property type="match status" value="1"/>
</dbReference>
<dbReference type="PANTHER" id="PTHR42997:SF1">
    <property type="entry name" value="AP-4-A PHOSPHORYLASE"/>
    <property type="match status" value="1"/>
</dbReference>
<dbReference type="Gene3D" id="3.30.428.10">
    <property type="entry name" value="HIT-like"/>
    <property type="match status" value="1"/>
</dbReference>
<dbReference type="Proteomes" id="UP000640489">
    <property type="component" value="Unassembled WGS sequence"/>
</dbReference>
<comment type="caution">
    <text evidence="3">The sequence shown here is derived from an EMBL/GenBank/DDBJ whole genome shotgun (WGS) entry which is preliminary data.</text>
</comment>
<keyword evidence="4" id="KW-1185">Reference proteome</keyword>
<dbReference type="Pfam" id="PF01230">
    <property type="entry name" value="HIT"/>
    <property type="match status" value="1"/>
</dbReference>
<feature type="short sequence motif" description="Histidine triad motif" evidence="1">
    <location>
        <begin position="96"/>
        <end position="100"/>
    </location>
</feature>
<evidence type="ECO:0000259" key="2">
    <source>
        <dbReference type="PROSITE" id="PS51084"/>
    </source>
</evidence>